<dbReference type="SUPFAM" id="SSF56601">
    <property type="entry name" value="beta-lactamase/transpeptidase-like"/>
    <property type="match status" value="1"/>
</dbReference>
<protein>
    <submittedName>
        <fullName evidence="4">D-alanyl-D-alanine carboxypeptidase/D-alanyl-D-alanine-endopeptidase</fullName>
        <ecNumber evidence="4">3.4.16.4</ecNumber>
    </submittedName>
</protein>
<dbReference type="EC" id="3.4.16.4" evidence="4"/>
<dbReference type="AlphaFoldDB" id="A0AAP3AI27"/>
<organism evidence="4 5">
    <name type="scientific">Micrococcus luteus</name>
    <name type="common">Micrococcus lysodeikticus</name>
    <dbReference type="NCBI Taxonomy" id="1270"/>
    <lineage>
        <taxon>Bacteria</taxon>
        <taxon>Bacillati</taxon>
        <taxon>Actinomycetota</taxon>
        <taxon>Actinomycetes</taxon>
        <taxon>Micrococcales</taxon>
        <taxon>Micrococcaceae</taxon>
        <taxon>Micrococcus</taxon>
    </lineage>
</organism>
<dbReference type="PANTHER" id="PTHR30023:SF0">
    <property type="entry name" value="PENICILLIN-SENSITIVE CARBOXYPEPTIDASE A"/>
    <property type="match status" value="1"/>
</dbReference>
<keyword evidence="4" id="KW-0645">Protease</keyword>
<comment type="similarity">
    <text evidence="1">Belongs to the peptidase S13 family.</text>
</comment>
<name>A0AAP3AI27_MICLU</name>
<evidence type="ECO:0000313" key="5">
    <source>
        <dbReference type="Proteomes" id="UP001205867"/>
    </source>
</evidence>
<dbReference type="Gene3D" id="3.40.710.10">
    <property type="entry name" value="DD-peptidase/beta-lactamase superfamily"/>
    <property type="match status" value="2"/>
</dbReference>
<evidence type="ECO:0000313" key="4">
    <source>
        <dbReference type="EMBL" id="MCV7628338.1"/>
    </source>
</evidence>
<feature type="region of interest" description="Disordered" evidence="3">
    <location>
        <begin position="1"/>
        <end position="21"/>
    </location>
</feature>
<keyword evidence="4" id="KW-0121">Carboxypeptidase</keyword>
<evidence type="ECO:0000256" key="1">
    <source>
        <dbReference type="ARBA" id="ARBA00006096"/>
    </source>
</evidence>
<dbReference type="Pfam" id="PF02113">
    <property type="entry name" value="Peptidase_S13"/>
    <property type="match status" value="2"/>
</dbReference>
<dbReference type="PRINTS" id="PR00922">
    <property type="entry name" value="DADACBPTASE3"/>
</dbReference>
<dbReference type="EMBL" id="JALXKZ020000003">
    <property type="protein sequence ID" value="MCV7628338.1"/>
    <property type="molecule type" value="Genomic_DNA"/>
</dbReference>
<gene>
    <name evidence="4" type="primary">dacB</name>
    <name evidence="4" type="ORF">M3A82_003120</name>
</gene>
<comment type="caution">
    <text evidence="4">The sequence shown here is derived from an EMBL/GenBank/DDBJ whole genome shotgun (WGS) entry which is preliminary data.</text>
</comment>
<dbReference type="InterPro" id="IPR012338">
    <property type="entry name" value="Beta-lactam/transpept-like"/>
</dbReference>
<dbReference type="InterPro" id="IPR000667">
    <property type="entry name" value="Peptidase_S13"/>
</dbReference>
<evidence type="ECO:0000256" key="3">
    <source>
        <dbReference type="SAM" id="MobiDB-lite"/>
    </source>
</evidence>
<feature type="region of interest" description="Disordered" evidence="3">
    <location>
        <begin position="44"/>
        <end position="72"/>
    </location>
</feature>
<dbReference type="PANTHER" id="PTHR30023">
    <property type="entry name" value="D-ALANYL-D-ALANINE CARBOXYPEPTIDASE"/>
    <property type="match status" value="1"/>
</dbReference>
<proteinExistence type="inferred from homology"/>
<dbReference type="GO" id="GO:0009002">
    <property type="term" value="F:serine-type D-Ala-D-Ala carboxypeptidase activity"/>
    <property type="evidence" value="ECO:0007669"/>
    <property type="project" value="UniProtKB-EC"/>
</dbReference>
<reference evidence="4" key="1">
    <citation type="submission" date="2023-06" db="EMBL/GenBank/DDBJ databases">
        <title>lsaBGC provides a comprehensive framework for evolutionary analysis of biosynthetic gene clusters within focal taxa.</title>
        <authorList>
            <person name="Salamzade R."/>
            <person name="Sandstrom S."/>
            <person name="Kalan L.R."/>
        </authorList>
    </citation>
    <scope>NUCLEOTIDE SEQUENCE</scope>
    <source>
        <strain evidence="4">P3-SID899</strain>
    </source>
</reference>
<sequence>MGQVDTGRAGRRDRRTERRRSRSLPAVLLAALAAVLVACGPVTAPTAPSSASASSTTAAPTSSSPPAGPTAAEVAAAVEPGLETSPGTVSAEFRDLATGEVLYARDADEPVAPASSLKVLASAAVVSALGPETTLQTTVVAQPTADGAATELVLVGGGDVLLGTGASDAKHVSGRAGLRTLAERTVAGLVEDGVTGQVVVSTDLRLFTDRTALNPRWTSDIPESGNIAPVQPLATYGGREVPGTGEDRIAAPAQFAALTFQAALDDAVAAAGADLEVGLRDTIPATEVPRATVLAAAPVAAVESAPVGEQVAYLLAHSENQVAEALAHTAAPAAELPATHEGATQLLTATAEDLGVDTAGMALVDSSGLSPDNRVSAGQLAGVVAGVARTPSLGTVLEGLPRPGEDSTLGDRFPDAPARQAVAAKTGTLDQTVSLTGTVTTTSGRVLAFSVICSDLQWKLEPARAAVDEAVSAVAGL</sequence>
<dbReference type="GO" id="GO:0006508">
    <property type="term" value="P:proteolysis"/>
    <property type="evidence" value="ECO:0007669"/>
    <property type="project" value="InterPro"/>
</dbReference>
<accession>A0AAP3AI27</accession>
<evidence type="ECO:0000256" key="2">
    <source>
        <dbReference type="ARBA" id="ARBA00022801"/>
    </source>
</evidence>
<dbReference type="NCBIfam" id="TIGR00666">
    <property type="entry name" value="PBP4"/>
    <property type="match status" value="1"/>
</dbReference>
<dbReference type="Proteomes" id="UP001205867">
    <property type="component" value="Unassembled WGS sequence"/>
</dbReference>
<dbReference type="GO" id="GO:0000270">
    <property type="term" value="P:peptidoglycan metabolic process"/>
    <property type="evidence" value="ECO:0007669"/>
    <property type="project" value="TreeGrafter"/>
</dbReference>
<keyword evidence="2 4" id="KW-0378">Hydrolase</keyword>